<evidence type="ECO:0000256" key="1">
    <source>
        <dbReference type="ARBA" id="ARBA00022737"/>
    </source>
</evidence>
<gene>
    <name evidence="3" type="ORF">B0J13DRAFT_531645</name>
</gene>
<dbReference type="Pfam" id="PF24883">
    <property type="entry name" value="NPHP3_N"/>
    <property type="match status" value="1"/>
</dbReference>
<dbReference type="AlphaFoldDB" id="A0A9P9IJX1"/>
<dbReference type="Proteomes" id="UP000717696">
    <property type="component" value="Unassembled WGS sequence"/>
</dbReference>
<evidence type="ECO:0000313" key="3">
    <source>
        <dbReference type="EMBL" id="KAH7121985.1"/>
    </source>
</evidence>
<protein>
    <recommendedName>
        <fullName evidence="2">Nephrocystin 3-like N-terminal domain-containing protein</fullName>
    </recommendedName>
</protein>
<dbReference type="InterPro" id="IPR056884">
    <property type="entry name" value="NPHP3-like_N"/>
</dbReference>
<sequence length="206" mass="23684">MQAAVKRWRARKAGYAAYQTAKLDEESLFSLMQESLDTTEPTLSVIDVLDECDNEPKLVEDLMDLYEHSDCPLKILVMRRHQHRNFMTAKQSHLFSSVFLDDKNDSISEDIKSFVQPMVEARMISRYEAKAINLVVDKVKGLKVYLASNSQRYMCGSLLECDPSTGEVSFCHYSPKEFLVSDRKLKPVALSREKRHDHDDETSIDI</sequence>
<organism evidence="3 4">
    <name type="scientific">Dactylonectria estremocensis</name>
    <dbReference type="NCBI Taxonomy" id="1079267"/>
    <lineage>
        <taxon>Eukaryota</taxon>
        <taxon>Fungi</taxon>
        <taxon>Dikarya</taxon>
        <taxon>Ascomycota</taxon>
        <taxon>Pezizomycotina</taxon>
        <taxon>Sordariomycetes</taxon>
        <taxon>Hypocreomycetidae</taxon>
        <taxon>Hypocreales</taxon>
        <taxon>Nectriaceae</taxon>
        <taxon>Dactylonectria</taxon>
    </lineage>
</organism>
<keyword evidence="4" id="KW-1185">Reference proteome</keyword>
<keyword evidence="1" id="KW-0677">Repeat</keyword>
<proteinExistence type="predicted"/>
<feature type="domain" description="Nephrocystin 3-like N-terminal" evidence="2">
    <location>
        <begin position="22"/>
        <end position="79"/>
    </location>
</feature>
<accession>A0A9P9IJX1</accession>
<reference evidence="3" key="1">
    <citation type="journal article" date="2021" name="Nat. Commun.">
        <title>Genetic determinants of endophytism in the Arabidopsis root mycobiome.</title>
        <authorList>
            <person name="Mesny F."/>
            <person name="Miyauchi S."/>
            <person name="Thiergart T."/>
            <person name="Pickel B."/>
            <person name="Atanasova L."/>
            <person name="Karlsson M."/>
            <person name="Huettel B."/>
            <person name="Barry K.W."/>
            <person name="Haridas S."/>
            <person name="Chen C."/>
            <person name="Bauer D."/>
            <person name="Andreopoulos W."/>
            <person name="Pangilinan J."/>
            <person name="LaButti K."/>
            <person name="Riley R."/>
            <person name="Lipzen A."/>
            <person name="Clum A."/>
            <person name="Drula E."/>
            <person name="Henrissat B."/>
            <person name="Kohler A."/>
            <person name="Grigoriev I.V."/>
            <person name="Martin F.M."/>
            <person name="Hacquard S."/>
        </authorList>
    </citation>
    <scope>NUCLEOTIDE SEQUENCE</scope>
    <source>
        <strain evidence="3">MPI-CAGE-AT-0021</strain>
    </source>
</reference>
<dbReference type="EMBL" id="JAGMUU010000026">
    <property type="protein sequence ID" value="KAH7121985.1"/>
    <property type="molecule type" value="Genomic_DNA"/>
</dbReference>
<name>A0A9P9IJX1_9HYPO</name>
<evidence type="ECO:0000259" key="2">
    <source>
        <dbReference type="Pfam" id="PF24883"/>
    </source>
</evidence>
<comment type="caution">
    <text evidence="3">The sequence shown here is derived from an EMBL/GenBank/DDBJ whole genome shotgun (WGS) entry which is preliminary data.</text>
</comment>
<evidence type="ECO:0000313" key="4">
    <source>
        <dbReference type="Proteomes" id="UP000717696"/>
    </source>
</evidence>